<feature type="domain" description="SAM-dependent MTase RsmB/NOP-type" evidence="16">
    <location>
        <begin position="180"/>
        <end position="451"/>
    </location>
</feature>
<evidence type="ECO:0000256" key="6">
    <source>
        <dbReference type="ARBA" id="ARBA00022552"/>
    </source>
</evidence>
<dbReference type="CDD" id="cd02440">
    <property type="entry name" value="AdoMet_MTases"/>
    <property type="match status" value="1"/>
</dbReference>
<feature type="binding site" evidence="14">
    <location>
        <position position="322"/>
    </location>
    <ligand>
        <name>S-adenosyl-L-methionine</name>
        <dbReference type="ChEBI" id="CHEBI:59789"/>
    </ligand>
</feature>
<dbReference type="GO" id="GO:0006364">
    <property type="term" value="P:rRNA processing"/>
    <property type="evidence" value="ECO:0007669"/>
    <property type="project" value="UniProtKB-KW"/>
</dbReference>
<keyword evidence="18" id="KW-1185">Reference proteome</keyword>
<evidence type="ECO:0000256" key="11">
    <source>
        <dbReference type="ARBA" id="ARBA00030399"/>
    </source>
</evidence>
<gene>
    <name evidence="17" type="ORF">C7444_11922</name>
</gene>
<evidence type="ECO:0000256" key="8">
    <source>
        <dbReference type="ARBA" id="ARBA00022679"/>
    </source>
</evidence>
<dbReference type="PROSITE" id="PS01153">
    <property type="entry name" value="NOL1_NOP2_SUN"/>
    <property type="match status" value="1"/>
</dbReference>
<evidence type="ECO:0000256" key="9">
    <source>
        <dbReference type="ARBA" id="ARBA00022691"/>
    </source>
</evidence>
<dbReference type="InterPro" id="IPR023267">
    <property type="entry name" value="RCMT"/>
</dbReference>
<dbReference type="InterPro" id="IPR049560">
    <property type="entry name" value="MeTrfase_RsmB-F_NOP2_cat"/>
</dbReference>
<dbReference type="PROSITE" id="PS51686">
    <property type="entry name" value="SAM_MT_RSMB_NOP"/>
    <property type="match status" value="1"/>
</dbReference>
<evidence type="ECO:0000256" key="10">
    <source>
        <dbReference type="ARBA" id="ARBA00022884"/>
    </source>
</evidence>
<keyword evidence="9 14" id="KW-0949">S-adenosyl-L-methionine</keyword>
<evidence type="ECO:0000256" key="14">
    <source>
        <dbReference type="PROSITE-ProRule" id="PRU01023"/>
    </source>
</evidence>
<evidence type="ECO:0000313" key="17">
    <source>
        <dbReference type="EMBL" id="PXW93513.1"/>
    </source>
</evidence>
<dbReference type="FunFam" id="3.40.50.150:FF:000022">
    <property type="entry name" value="Ribosomal RNA small subunit methyltransferase B"/>
    <property type="match status" value="1"/>
</dbReference>
<dbReference type="InterPro" id="IPR054728">
    <property type="entry name" value="RsmB-like_ferredoxin"/>
</dbReference>
<feature type="active site" description="Nucleophile" evidence="14">
    <location>
        <position position="394"/>
    </location>
</feature>
<comment type="subcellular location">
    <subcellularLocation>
        <location evidence="2">Cytoplasm</location>
    </subcellularLocation>
</comment>
<dbReference type="InterPro" id="IPR001678">
    <property type="entry name" value="MeTrfase_RsmB-F_NOP2_dom"/>
</dbReference>
<evidence type="ECO:0000313" key="18">
    <source>
        <dbReference type="Proteomes" id="UP000247811"/>
    </source>
</evidence>
<dbReference type="SUPFAM" id="SSF48013">
    <property type="entry name" value="NusB-like"/>
    <property type="match status" value="1"/>
</dbReference>
<dbReference type="SUPFAM" id="SSF53335">
    <property type="entry name" value="S-adenosyl-L-methionine-dependent methyltransferases"/>
    <property type="match status" value="1"/>
</dbReference>
<organism evidence="17 18">
    <name type="scientific">Sphaerotilus hippei</name>
    <dbReference type="NCBI Taxonomy" id="744406"/>
    <lineage>
        <taxon>Bacteria</taxon>
        <taxon>Pseudomonadati</taxon>
        <taxon>Pseudomonadota</taxon>
        <taxon>Betaproteobacteria</taxon>
        <taxon>Burkholderiales</taxon>
        <taxon>Sphaerotilaceae</taxon>
        <taxon>Sphaerotilus</taxon>
    </lineage>
</organism>
<sequence>MKPDRSPRPSTPTGRPAPGQALPLATLLEHTAHAVAAVRAGRSLTDALADCPPAARPGCQALSFHVMKHLGGAQAARAALVPRQPPAEVEALLLCALALLWPDGEPPYGEHTLVDQTVRCARQRTPAQAGFINAVLRRFLRERAALVPRLEQSDPVARFQHPRWWIARVRQDWPQQAEALLAANQVHAPMALRVNARHGDASRYLAELAGIDLPAIAAGEHAVVLDRAVPVDRLPGFAEGRVSVQDLSAQRAALLVLGQGDERLPEGARVLDACSAPGGKTAHLLELATLDLTALDADASRLERVAGTLQRLQLHARLQAADAGDVERWWDGQPFDAILLDAPCSASGIVRRHPDARWLRRPGDIPELARLQARLLDRLWPLLRPGGRLIYATCSIFKAEGEDQVEAFLQRTVDAERRNAPGHLLPLVDNSIGSSAAGVGDGFYYARLDKRT</sequence>
<evidence type="ECO:0000256" key="3">
    <source>
        <dbReference type="ARBA" id="ARBA00007494"/>
    </source>
</evidence>
<evidence type="ECO:0000256" key="2">
    <source>
        <dbReference type="ARBA" id="ARBA00004496"/>
    </source>
</evidence>
<dbReference type="PRINTS" id="PR02008">
    <property type="entry name" value="RCMTFAMILY"/>
</dbReference>
<dbReference type="Gene3D" id="3.40.50.150">
    <property type="entry name" value="Vaccinia Virus protein VP39"/>
    <property type="match status" value="1"/>
</dbReference>
<dbReference type="GO" id="GO:0008173">
    <property type="term" value="F:RNA methyltransferase activity"/>
    <property type="evidence" value="ECO:0007669"/>
    <property type="project" value="InterPro"/>
</dbReference>
<evidence type="ECO:0000256" key="1">
    <source>
        <dbReference type="ARBA" id="ARBA00002724"/>
    </source>
</evidence>
<evidence type="ECO:0000256" key="7">
    <source>
        <dbReference type="ARBA" id="ARBA00022603"/>
    </source>
</evidence>
<dbReference type="InterPro" id="IPR018314">
    <property type="entry name" value="RsmB/NOL1/NOP2-like_CS"/>
</dbReference>
<feature type="binding site" evidence="14">
    <location>
        <begin position="274"/>
        <end position="280"/>
    </location>
    <ligand>
        <name>S-adenosyl-L-methionine</name>
        <dbReference type="ChEBI" id="CHEBI:59789"/>
    </ligand>
</feature>
<keyword evidence="5" id="KW-0963">Cytoplasm</keyword>
<evidence type="ECO:0000256" key="5">
    <source>
        <dbReference type="ARBA" id="ARBA00022490"/>
    </source>
</evidence>
<dbReference type="Pfam" id="PF22458">
    <property type="entry name" value="RsmF-B_ferredox"/>
    <property type="match status" value="1"/>
</dbReference>
<dbReference type="EMBL" id="QJJS01000019">
    <property type="protein sequence ID" value="PXW93513.1"/>
    <property type="molecule type" value="Genomic_DNA"/>
</dbReference>
<feature type="binding site" evidence="14">
    <location>
        <position position="341"/>
    </location>
    <ligand>
        <name>S-adenosyl-L-methionine</name>
        <dbReference type="ChEBI" id="CHEBI:59789"/>
    </ligand>
</feature>
<dbReference type="Gene3D" id="1.10.940.10">
    <property type="entry name" value="NusB-like"/>
    <property type="match status" value="1"/>
</dbReference>
<keyword evidence="8 14" id="KW-0808">Transferase</keyword>
<dbReference type="GO" id="GO:0003723">
    <property type="term" value="F:RNA binding"/>
    <property type="evidence" value="ECO:0007669"/>
    <property type="project" value="UniProtKB-UniRule"/>
</dbReference>
<dbReference type="InterPro" id="IPR035926">
    <property type="entry name" value="NusB-like_sf"/>
</dbReference>
<dbReference type="RefSeq" id="WP_245909606.1">
    <property type="nucleotide sequence ID" value="NZ_QJJS01000019.1"/>
</dbReference>
<feature type="binding site" evidence="14">
    <location>
        <position position="296"/>
    </location>
    <ligand>
        <name>S-adenosyl-L-methionine</name>
        <dbReference type="ChEBI" id="CHEBI:59789"/>
    </ligand>
</feature>
<evidence type="ECO:0000256" key="13">
    <source>
        <dbReference type="ARBA" id="ARBA00047283"/>
    </source>
</evidence>
<dbReference type="Proteomes" id="UP000247811">
    <property type="component" value="Unassembled WGS sequence"/>
</dbReference>
<dbReference type="EC" id="2.1.1.176" evidence="4"/>
<dbReference type="InterPro" id="IPR029063">
    <property type="entry name" value="SAM-dependent_MTases_sf"/>
</dbReference>
<name>A0A318GWR1_9BURK</name>
<comment type="caution">
    <text evidence="17">The sequence shown here is derived from an EMBL/GenBank/DDBJ whole genome shotgun (WGS) entry which is preliminary data.</text>
</comment>
<dbReference type="NCBIfam" id="NF008149">
    <property type="entry name" value="PRK10901.1"/>
    <property type="match status" value="1"/>
</dbReference>
<reference evidence="17 18" key="1">
    <citation type="submission" date="2018-05" db="EMBL/GenBank/DDBJ databases">
        <title>Genomic Encyclopedia of Type Strains, Phase IV (KMG-IV): sequencing the most valuable type-strain genomes for metagenomic binning, comparative biology and taxonomic classification.</title>
        <authorList>
            <person name="Goeker M."/>
        </authorList>
    </citation>
    <scope>NUCLEOTIDE SEQUENCE [LARGE SCALE GENOMIC DNA]</scope>
    <source>
        <strain evidence="17 18">DSM 566</strain>
    </source>
</reference>
<keyword evidence="7 14" id="KW-0489">Methyltransferase</keyword>
<feature type="region of interest" description="Disordered" evidence="15">
    <location>
        <begin position="1"/>
        <end position="20"/>
    </location>
</feature>
<dbReference type="GO" id="GO:0005737">
    <property type="term" value="C:cytoplasm"/>
    <property type="evidence" value="ECO:0007669"/>
    <property type="project" value="UniProtKB-SubCell"/>
</dbReference>
<evidence type="ECO:0000256" key="15">
    <source>
        <dbReference type="SAM" id="MobiDB-lite"/>
    </source>
</evidence>
<comment type="catalytic activity">
    <reaction evidence="13">
        <text>cytidine(967) in 16S rRNA + S-adenosyl-L-methionine = 5-methylcytidine(967) in 16S rRNA + S-adenosyl-L-homocysteine + H(+)</text>
        <dbReference type="Rhea" id="RHEA:42748"/>
        <dbReference type="Rhea" id="RHEA-COMP:10219"/>
        <dbReference type="Rhea" id="RHEA-COMP:10220"/>
        <dbReference type="ChEBI" id="CHEBI:15378"/>
        <dbReference type="ChEBI" id="CHEBI:57856"/>
        <dbReference type="ChEBI" id="CHEBI:59789"/>
        <dbReference type="ChEBI" id="CHEBI:74483"/>
        <dbReference type="ChEBI" id="CHEBI:82748"/>
        <dbReference type="EC" id="2.1.1.176"/>
    </reaction>
</comment>
<dbReference type="PANTHER" id="PTHR22807:SF61">
    <property type="entry name" value="NOL1_NOP2_SUN FAMILY PROTEIN _ ANTITERMINATION NUSB DOMAIN-CONTAINING PROTEIN"/>
    <property type="match status" value="1"/>
</dbReference>
<dbReference type="Pfam" id="PF01189">
    <property type="entry name" value="Methyltr_RsmB-F"/>
    <property type="match status" value="1"/>
</dbReference>
<evidence type="ECO:0000256" key="4">
    <source>
        <dbReference type="ARBA" id="ARBA00012140"/>
    </source>
</evidence>
<keyword evidence="6" id="KW-0698">rRNA processing</keyword>
<proteinExistence type="inferred from homology"/>
<protein>
    <recommendedName>
        <fullName evidence="4">16S rRNA (cytosine(967)-C(5))-methyltransferase</fullName>
        <ecNumber evidence="4">2.1.1.176</ecNumber>
    </recommendedName>
    <alternativeName>
        <fullName evidence="11">16S rRNA m5C967 methyltransferase</fullName>
    </alternativeName>
    <alternativeName>
        <fullName evidence="12">rRNA (cytosine-C(5)-)-methyltransferase RsmB</fullName>
    </alternativeName>
</protein>
<comment type="similarity">
    <text evidence="3 14">Belongs to the class I-like SAM-binding methyltransferase superfamily. RsmB/NOP family.</text>
</comment>
<dbReference type="PANTHER" id="PTHR22807">
    <property type="entry name" value="NOP2 YEAST -RELATED NOL1/NOP2/FMU SUN DOMAIN-CONTAINING"/>
    <property type="match status" value="1"/>
</dbReference>
<dbReference type="Gene3D" id="3.30.70.1170">
    <property type="entry name" value="Sun protein, domain 3"/>
    <property type="match status" value="1"/>
</dbReference>
<evidence type="ECO:0000256" key="12">
    <source>
        <dbReference type="ARBA" id="ARBA00031088"/>
    </source>
</evidence>
<accession>A0A318GWR1</accession>
<dbReference type="AlphaFoldDB" id="A0A318GWR1"/>
<comment type="function">
    <text evidence="1">Specifically methylates the cytosine at position 967 (m5C967) of 16S rRNA.</text>
</comment>
<keyword evidence="10 14" id="KW-0694">RNA-binding</keyword>
<evidence type="ECO:0000259" key="16">
    <source>
        <dbReference type="PROSITE" id="PS51686"/>
    </source>
</evidence>
<dbReference type="GO" id="GO:0001510">
    <property type="term" value="P:RNA methylation"/>
    <property type="evidence" value="ECO:0007669"/>
    <property type="project" value="InterPro"/>
</dbReference>